<evidence type="ECO:0000313" key="7">
    <source>
        <dbReference type="Proteomes" id="UP000184428"/>
    </source>
</evidence>
<dbReference type="Pfam" id="PF16859">
    <property type="entry name" value="TetR_C_11"/>
    <property type="match status" value="1"/>
</dbReference>
<evidence type="ECO:0000256" key="2">
    <source>
        <dbReference type="ARBA" id="ARBA00023125"/>
    </source>
</evidence>
<dbReference type="Pfam" id="PF00440">
    <property type="entry name" value="TetR_N"/>
    <property type="match status" value="1"/>
</dbReference>
<feature type="DNA-binding region" description="H-T-H motif" evidence="4">
    <location>
        <begin position="40"/>
        <end position="59"/>
    </location>
</feature>
<evidence type="ECO:0000256" key="4">
    <source>
        <dbReference type="PROSITE-ProRule" id="PRU00335"/>
    </source>
</evidence>
<dbReference type="Gene3D" id="1.10.10.60">
    <property type="entry name" value="Homeodomain-like"/>
    <property type="match status" value="1"/>
</dbReference>
<evidence type="ECO:0000259" key="5">
    <source>
        <dbReference type="PROSITE" id="PS50977"/>
    </source>
</evidence>
<dbReference type="InterPro" id="IPR001647">
    <property type="entry name" value="HTH_TetR"/>
</dbReference>
<name>A0A1M7TW29_9ACTN</name>
<accession>A0A1M7TW29</accession>
<reference evidence="6 7" key="1">
    <citation type="submission" date="2016-12" db="EMBL/GenBank/DDBJ databases">
        <authorList>
            <person name="Song W.-J."/>
            <person name="Kurnit D.M."/>
        </authorList>
    </citation>
    <scope>NUCLEOTIDE SEQUENCE [LARGE SCALE GENOMIC DNA]</scope>
    <source>
        <strain evidence="6 7">DSM 43162</strain>
    </source>
</reference>
<dbReference type="PANTHER" id="PTHR30055">
    <property type="entry name" value="HTH-TYPE TRANSCRIPTIONAL REGULATOR RUTR"/>
    <property type="match status" value="1"/>
</dbReference>
<keyword evidence="2 4" id="KW-0238">DNA-binding</keyword>
<dbReference type="InterPro" id="IPR009057">
    <property type="entry name" value="Homeodomain-like_sf"/>
</dbReference>
<dbReference type="SUPFAM" id="SSF48498">
    <property type="entry name" value="Tetracyclin repressor-like, C-terminal domain"/>
    <property type="match status" value="1"/>
</dbReference>
<dbReference type="OrthoDB" id="9796019at2"/>
<feature type="domain" description="HTH tetR-type" evidence="5">
    <location>
        <begin position="17"/>
        <end position="77"/>
    </location>
</feature>
<dbReference type="InterPro" id="IPR050109">
    <property type="entry name" value="HTH-type_TetR-like_transc_reg"/>
</dbReference>
<organism evidence="6 7">
    <name type="scientific">Geodermatophilus obscurus</name>
    <dbReference type="NCBI Taxonomy" id="1861"/>
    <lineage>
        <taxon>Bacteria</taxon>
        <taxon>Bacillati</taxon>
        <taxon>Actinomycetota</taxon>
        <taxon>Actinomycetes</taxon>
        <taxon>Geodermatophilales</taxon>
        <taxon>Geodermatophilaceae</taxon>
        <taxon>Geodermatophilus</taxon>
    </lineage>
</organism>
<evidence type="ECO:0000313" key="6">
    <source>
        <dbReference type="EMBL" id="SHN74917.1"/>
    </source>
</evidence>
<sequence length="202" mass="21809">MGAPPAVSPGRGRPRDRALDERILEQVIALLGSRGYAGLTLDELAARSGVAKTTILRRWPSKAAVAAAGVEKLALQSVDVPDSGTLEADLLALLHGAVEAFVRGRGQFIARLIREAGHHPEIAELLYTVIHTRRQAYRRVLALAIARGELAPSVDQDLLIDLLIGPIWTRMLITRDPITREYVDSIVEAVLIAFAVKATTTG</sequence>
<dbReference type="PROSITE" id="PS50977">
    <property type="entry name" value="HTH_TETR_2"/>
    <property type="match status" value="1"/>
</dbReference>
<dbReference type="SUPFAM" id="SSF46689">
    <property type="entry name" value="Homeodomain-like"/>
    <property type="match status" value="1"/>
</dbReference>
<dbReference type="Gene3D" id="1.10.357.10">
    <property type="entry name" value="Tetracycline Repressor, domain 2"/>
    <property type="match status" value="1"/>
</dbReference>
<keyword evidence="1" id="KW-0805">Transcription regulation</keyword>
<keyword evidence="3" id="KW-0804">Transcription</keyword>
<dbReference type="GO" id="GO:0000976">
    <property type="term" value="F:transcription cis-regulatory region binding"/>
    <property type="evidence" value="ECO:0007669"/>
    <property type="project" value="TreeGrafter"/>
</dbReference>
<gene>
    <name evidence="6" type="ORF">SAMN05660350_02265</name>
</gene>
<protein>
    <submittedName>
        <fullName evidence="6">Transcriptional regulator, TetR family</fullName>
    </submittedName>
</protein>
<dbReference type="Proteomes" id="UP000184428">
    <property type="component" value="Unassembled WGS sequence"/>
</dbReference>
<dbReference type="PANTHER" id="PTHR30055:SF148">
    <property type="entry name" value="TETR-FAMILY TRANSCRIPTIONAL REGULATOR"/>
    <property type="match status" value="1"/>
</dbReference>
<dbReference type="InterPro" id="IPR036271">
    <property type="entry name" value="Tet_transcr_reg_TetR-rel_C_sf"/>
</dbReference>
<dbReference type="GO" id="GO:0003700">
    <property type="term" value="F:DNA-binding transcription factor activity"/>
    <property type="evidence" value="ECO:0007669"/>
    <property type="project" value="TreeGrafter"/>
</dbReference>
<proteinExistence type="predicted"/>
<evidence type="ECO:0000256" key="1">
    <source>
        <dbReference type="ARBA" id="ARBA00023015"/>
    </source>
</evidence>
<dbReference type="AlphaFoldDB" id="A0A1M7TW29"/>
<evidence type="ECO:0000256" key="3">
    <source>
        <dbReference type="ARBA" id="ARBA00023163"/>
    </source>
</evidence>
<dbReference type="EMBL" id="FRDM01000009">
    <property type="protein sequence ID" value="SHN74917.1"/>
    <property type="molecule type" value="Genomic_DNA"/>
</dbReference>
<dbReference type="InterPro" id="IPR011075">
    <property type="entry name" value="TetR_C"/>
</dbReference>